<dbReference type="RefSeq" id="WP_060937021.1">
    <property type="nucleotide sequence ID" value="NZ_CP118095.1"/>
</dbReference>
<dbReference type="Gene3D" id="3.20.20.70">
    <property type="entry name" value="Aldolase class I"/>
    <property type="match status" value="1"/>
</dbReference>
<dbReference type="STRING" id="87541.AWM71_04890"/>
<keyword evidence="2" id="KW-0378">Hydrolase</keyword>
<dbReference type="SUPFAM" id="SSF51412">
    <property type="entry name" value="Inosine monophosphate dehydrogenase (IMPDH)"/>
    <property type="match status" value="1"/>
</dbReference>
<evidence type="ECO:0000313" key="3">
    <source>
        <dbReference type="Proteomes" id="UP000070422"/>
    </source>
</evidence>
<evidence type="ECO:0000313" key="4">
    <source>
        <dbReference type="Proteomes" id="UP000234775"/>
    </source>
</evidence>
<dbReference type="GO" id="GO:0016787">
    <property type="term" value="F:hydrolase activity"/>
    <property type="evidence" value="ECO:0007669"/>
    <property type="project" value="UniProtKB-KW"/>
</dbReference>
<dbReference type="PATRIC" id="fig|87541.4.peg.1238"/>
<protein>
    <submittedName>
        <fullName evidence="2">Hydrolase</fullName>
    </submittedName>
</protein>
<keyword evidence="4" id="KW-1185">Reference proteome</keyword>
<gene>
    <name evidence="2" type="ORF">CYJ27_04050</name>
    <name evidence="1" type="ORF">HMPREF3187_01245</name>
</gene>
<organism evidence="1 3">
    <name type="scientific">Aerococcus christensenii</name>
    <dbReference type="NCBI Taxonomy" id="87541"/>
    <lineage>
        <taxon>Bacteria</taxon>
        <taxon>Bacillati</taxon>
        <taxon>Bacillota</taxon>
        <taxon>Bacilli</taxon>
        <taxon>Lactobacillales</taxon>
        <taxon>Aerococcaceae</taxon>
        <taxon>Aerococcus</taxon>
    </lineage>
</organism>
<proteinExistence type="predicted"/>
<reference evidence="1 3" key="1">
    <citation type="submission" date="2016-01" db="EMBL/GenBank/DDBJ databases">
        <authorList>
            <person name="Oliw E.H."/>
        </authorList>
    </citation>
    <scope>NUCLEOTIDE SEQUENCE [LARGE SCALE GENOMIC DNA]</scope>
    <source>
        <strain evidence="1 3">KA00635</strain>
    </source>
</reference>
<dbReference type="Proteomes" id="UP000234775">
    <property type="component" value="Unassembled WGS sequence"/>
</dbReference>
<evidence type="ECO:0000313" key="2">
    <source>
        <dbReference type="EMBL" id="PKY91850.1"/>
    </source>
</evidence>
<name>A0A133XVH5_9LACT</name>
<evidence type="ECO:0000313" key="1">
    <source>
        <dbReference type="EMBL" id="KXB34913.1"/>
    </source>
</evidence>
<dbReference type="EMBL" id="PKGZ01000002">
    <property type="protein sequence ID" value="PKY91850.1"/>
    <property type="molecule type" value="Genomic_DNA"/>
</dbReference>
<comment type="caution">
    <text evidence="1">The sequence shown here is derived from an EMBL/GenBank/DDBJ whole genome shotgun (WGS) entry which is preliminary data.</text>
</comment>
<dbReference type="EMBL" id="LSCQ01000070">
    <property type="protein sequence ID" value="KXB34913.1"/>
    <property type="molecule type" value="Genomic_DNA"/>
</dbReference>
<reference evidence="2 4" key="2">
    <citation type="submission" date="2017-12" db="EMBL/GenBank/DDBJ databases">
        <title>Phylogenetic diversity of female urinary microbiome.</title>
        <authorList>
            <person name="Thomas-White K."/>
            <person name="Wolfe A.J."/>
        </authorList>
    </citation>
    <scope>NUCLEOTIDE SEQUENCE [LARGE SCALE GENOMIC DNA]</scope>
    <source>
        <strain evidence="2 4">UMB0844</strain>
    </source>
</reference>
<accession>A0A133XVH5</accession>
<dbReference type="Proteomes" id="UP000070422">
    <property type="component" value="Unassembled WGS sequence"/>
</dbReference>
<dbReference type="InterPro" id="IPR013785">
    <property type="entry name" value="Aldolase_TIM"/>
</dbReference>
<dbReference type="AlphaFoldDB" id="A0A133XVH5"/>
<sequence>MSNKKTSIKKVNSALREGLVMVPEVIQEAPGIQVFGHILKSFLYSTDVATITYSNADAILAVYPQTPHPSIISAILQVSTQPVFAGVGGGKTNGMRSVEIALLSEAEGAIGVVCNAPMPIETIQAIEDRIDSPIISTVLSEYDLVEKLKSGVDILNVANGRETPDLVRRVRQQFPDIPIIATGGKTEESIRAVIEAGADAVSWTPPTNVELFQSIMSKYRKQSEAQFKSSHEGLTLDDYEEKYGQVEDE</sequence>
<dbReference type="OrthoDB" id="1092608at2"/>